<dbReference type="RefSeq" id="WP_055680994.1">
    <property type="nucleotide sequence ID" value="NZ_CXPG01000009.1"/>
</dbReference>
<sequence length="89" mass="10438">MRDPFTPARLAEAWLATNEQRLKWAALMLGVASTLAIVQNWHPWPMIFGLPFCLIWIACAWLHGERQLKYINLLFTAFYAYGLGRWWLT</sequence>
<protein>
    <submittedName>
        <fullName evidence="2">Uncharacterized protein</fullName>
    </submittedName>
</protein>
<proteinExistence type="predicted"/>
<evidence type="ECO:0000313" key="3">
    <source>
        <dbReference type="Proteomes" id="UP000048908"/>
    </source>
</evidence>
<keyword evidence="1" id="KW-0472">Membrane</keyword>
<organism evidence="2 3">
    <name type="scientific">Jannaschia rubra</name>
    <dbReference type="NCBI Taxonomy" id="282197"/>
    <lineage>
        <taxon>Bacteria</taxon>
        <taxon>Pseudomonadati</taxon>
        <taxon>Pseudomonadota</taxon>
        <taxon>Alphaproteobacteria</taxon>
        <taxon>Rhodobacterales</taxon>
        <taxon>Roseobacteraceae</taxon>
        <taxon>Jannaschia</taxon>
    </lineage>
</organism>
<dbReference type="Proteomes" id="UP000048908">
    <property type="component" value="Unassembled WGS sequence"/>
</dbReference>
<accession>A0A0M6XKR2</accession>
<gene>
    <name evidence="2" type="ORF">JAN5088_00276</name>
</gene>
<evidence type="ECO:0000256" key="1">
    <source>
        <dbReference type="SAM" id="Phobius"/>
    </source>
</evidence>
<reference evidence="2 3" key="1">
    <citation type="submission" date="2015-07" db="EMBL/GenBank/DDBJ databases">
        <authorList>
            <person name="Noorani M."/>
        </authorList>
    </citation>
    <scope>NUCLEOTIDE SEQUENCE [LARGE SCALE GENOMIC DNA]</scope>
    <source>
        <strain evidence="2 3">CECT 5088</strain>
    </source>
</reference>
<dbReference type="EMBL" id="CXPG01000009">
    <property type="protein sequence ID" value="CTQ31518.1"/>
    <property type="molecule type" value="Genomic_DNA"/>
</dbReference>
<evidence type="ECO:0000313" key="2">
    <source>
        <dbReference type="EMBL" id="CTQ31518.1"/>
    </source>
</evidence>
<dbReference type="OrthoDB" id="6401329at2"/>
<keyword evidence="1" id="KW-0812">Transmembrane</keyword>
<feature type="transmembrane region" description="Helical" evidence="1">
    <location>
        <begin position="21"/>
        <end position="38"/>
    </location>
</feature>
<keyword evidence="3" id="KW-1185">Reference proteome</keyword>
<name>A0A0M6XKR2_9RHOB</name>
<feature type="transmembrane region" description="Helical" evidence="1">
    <location>
        <begin position="70"/>
        <end position="88"/>
    </location>
</feature>
<keyword evidence="1" id="KW-1133">Transmembrane helix</keyword>
<dbReference type="AlphaFoldDB" id="A0A0M6XKR2"/>
<feature type="transmembrane region" description="Helical" evidence="1">
    <location>
        <begin position="44"/>
        <end position="63"/>
    </location>
</feature>